<evidence type="ECO:0000259" key="14">
    <source>
        <dbReference type="Pfam" id="PF07715"/>
    </source>
</evidence>
<feature type="domain" description="TonB-dependent receptor plug" evidence="14">
    <location>
        <begin position="233"/>
        <end position="350"/>
    </location>
</feature>
<dbReference type="PANTHER" id="PTHR47234">
    <property type="match status" value="1"/>
</dbReference>
<dbReference type="InterPro" id="IPR011662">
    <property type="entry name" value="Secretin/TonB_short_N"/>
</dbReference>
<dbReference type="Gene3D" id="3.55.50.30">
    <property type="match status" value="1"/>
</dbReference>
<keyword evidence="7 11" id="KW-0798">TonB box</keyword>
<dbReference type="SUPFAM" id="SSF56935">
    <property type="entry name" value="Porins"/>
    <property type="match status" value="1"/>
</dbReference>
<feature type="domain" description="TonB-dependent receptor-like beta-barrel" evidence="12">
    <location>
        <begin position="539"/>
        <end position="980"/>
    </location>
</feature>
<keyword evidence="6" id="KW-0408">Iron</keyword>
<evidence type="ECO:0000256" key="9">
    <source>
        <dbReference type="ARBA" id="ARBA00023237"/>
    </source>
</evidence>
<dbReference type="GO" id="GO:0009279">
    <property type="term" value="C:cell outer membrane"/>
    <property type="evidence" value="ECO:0007669"/>
    <property type="project" value="UniProtKB-SubCell"/>
</dbReference>
<dbReference type="InterPro" id="IPR036942">
    <property type="entry name" value="Beta-barrel_TonB_sf"/>
</dbReference>
<dbReference type="InterPro" id="IPR012910">
    <property type="entry name" value="Plug_dom"/>
</dbReference>
<evidence type="ECO:0000256" key="10">
    <source>
        <dbReference type="PROSITE-ProRule" id="PRU01360"/>
    </source>
</evidence>
<dbReference type="EMBL" id="QBKT01000003">
    <property type="protein sequence ID" value="PTX62258.1"/>
    <property type="molecule type" value="Genomic_DNA"/>
</dbReference>
<dbReference type="SUPFAM" id="SSF49464">
    <property type="entry name" value="Carboxypeptidase regulatory domain-like"/>
    <property type="match status" value="1"/>
</dbReference>
<feature type="domain" description="Secretin/TonB short N-terminal" evidence="13">
    <location>
        <begin position="70"/>
        <end position="121"/>
    </location>
</feature>
<dbReference type="Gene3D" id="2.60.40.1120">
    <property type="entry name" value="Carboxypeptidase-like, regulatory domain"/>
    <property type="match status" value="1"/>
</dbReference>
<dbReference type="InterPro" id="IPR039426">
    <property type="entry name" value="TonB-dep_rcpt-like"/>
</dbReference>
<dbReference type="Proteomes" id="UP000244090">
    <property type="component" value="Unassembled WGS sequence"/>
</dbReference>
<dbReference type="AlphaFoldDB" id="A0A2T6C1U0"/>
<dbReference type="Pfam" id="PF07715">
    <property type="entry name" value="Plug"/>
    <property type="match status" value="1"/>
</dbReference>
<dbReference type="InterPro" id="IPR008969">
    <property type="entry name" value="CarboxyPept-like_regulatory"/>
</dbReference>
<keyword evidence="5 10" id="KW-0812">Transmembrane</keyword>
<keyword evidence="8 10" id="KW-0472">Membrane</keyword>
<evidence type="ECO:0000313" key="15">
    <source>
        <dbReference type="EMBL" id="PTX62258.1"/>
    </source>
</evidence>
<evidence type="ECO:0000313" key="16">
    <source>
        <dbReference type="Proteomes" id="UP000244090"/>
    </source>
</evidence>
<evidence type="ECO:0000256" key="11">
    <source>
        <dbReference type="RuleBase" id="RU003357"/>
    </source>
</evidence>
<dbReference type="Pfam" id="PF00593">
    <property type="entry name" value="TonB_dep_Rec_b-barrel"/>
    <property type="match status" value="1"/>
</dbReference>
<dbReference type="InterPro" id="IPR000531">
    <property type="entry name" value="Beta-barrel_TonB"/>
</dbReference>
<evidence type="ECO:0000256" key="4">
    <source>
        <dbReference type="ARBA" id="ARBA00022496"/>
    </source>
</evidence>
<reference evidence="15 16" key="1">
    <citation type="submission" date="2018-04" db="EMBL/GenBank/DDBJ databases">
        <title>Genomic Encyclopedia of Archaeal and Bacterial Type Strains, Phase II (KMG-II): from individual species to whole genera.</title>
        <authorList>
            <person name="Goeker M."/>
        </authorList>
    </citation>
    <scope>NUCLEOTIDE SEQUENCE [LARGE SCALE GENOMIC DNA]</scope>
    <source>
        <strain evidence="15 16">DSM 25731</strain>
    </source>
</reference>
<keyword evidence="4" id="KW-0406">Ion transport</keyword>
<evidence type="ECO:0000256" key="8">
    <source>
        <dbReference type="ARBA" id="ARBA00023136"/>
    </source>
</evidence>
<dbReference type="Gene3D" id="2.40.170.20">
    <property type="entry name" value="TonB-dependent receptor, beta-barrel domain"/>
    <property type="match status" value="1"/>
</dbReference>
<dbReference type="PANTHER" id="PTHR47234:SF3">
    <property type="entry name" value="SECRETIN_TONB SHORT N-TERMINAL DOMAIN-CONTAINING PROTEIN"/>
    <property type="match status" value="1"/>
</dbReference>
<comment type="caution">
    <text evidence="15">The sequence shown here is derived from an EMBL/GenBank/DDBJ whole genome shotgun (WGS) entry which is preliminary data.</text>
</comment>
<sequence>MKKPLTIGGYWVNNLLKFNNLKMRVSFFLLIFTFCQLHSKSLFSQNEIILNYQNTPIKTVFNEIKAQTGYSFFYDLNEIDETKKVDIKVRKSNLQTVLATLAKLANFEYKIFNKQIVITKKKPSENSSKEIKKPERVINGIVKDSKGIPLSGANVVVKGTTIGAQANFDGEFTITVPDDQNILVISFVGYVTKEVNIEGKESIEIVLEDDTAALDAVLLVGSRGKARVDVDRAVPVDVLEARDLASTGQTDLGQQIQFTSPSFNSAKYGVNGTTNYADPATLKGMSPDQALVLINGKRRHQFSTLNLNVAPGLGTIVTDLNSIPTGAIKRVEVLRDGAAAQYGSDAIAGIINLSLNNSTGELTYNGTAGIHKEGDGATFKHSFNYGFGLGKEDSFFNFTLETFRFEGTNRSDPYTGRIYPTFEEFNDPNGPWVQDVDQVWPYATENPRADRNVYPQEDFVVGNYGANENNTYQAFYNSAFPISDEWSLYSFGGVSRKDIFAYGFFRNPSRYSRASLSIFPDGYVPVLPGTSFDVSTVVGVNRKTETGWKYDLSYGYGRNYLDLWANNTVNPSLGAASPTEFKVGRYEFKQTIGEFNISKQVSETLSLAFGTQLRSDNFILHSGSPESYEVGPLASIGKDVGSSARPGIADVDENDLKRSNFAVYADAEKDFSEKFLLTAALRYENYSDFGSNLSGKLAARYKLSEKLAVRGSYNRGFRAPSVAQIGNRVNTSTVQNGQIFITKQVSSDDPRLAQLGIEDPEAEISNNYNIGFTAKLLDGNLLFTVDAFQIDIDDRIVISERLRTANFPNVATLFPEAREIRFFTNHISTRTTGLDIVTTYKKTFANESKLNLSLAFTLNKTEVRSQKDTPDQILEGAAPEFQDTKLLGAVATELIEVSQPRNKLLLSATYNIGKFDFMTRVTNFGEVRASSAGLSLDDSNVVAGAGANNVQIFSAKAITDFSISYKFNPKYKITFGANNIFDVYPDKYNNTADGFVGQASSYANGQIPYSRNSNQFGFNGAYYFMGMNISL</sequence>
<comment type="similarity">
    <text evidence="10 11">Belongs to the TonB-dependent receptor family.</text>
</comment>
<evidence type="ECO:0000259" key="12">
    <source>
        <dbReference type="Pfam" id="PF00593"/>
    </source>
</evidence>
<gene>
    <name evidence="15" type="ORF">C8N46_103358</name>
</gene>
<evidence type="ECO:0000259" key="13">
    <source>
        <dbReference type="Pfam" id="PF07660"/>
    </source>
</evidence>
<evidence type="ECO:0000256" key="1">
    <source>
        <dbReference type="ARBA" id="ARBA00004571"/>
    </source>
</evidence>
<dbReference type="InterPro" id="IPR037066">
    <property type="entry name" value="Plug_dom_sf"/>
</dbReference>
<evidence type="ECO:0000256" key="2">
    <source>
        <dbReference type="ARBA" id="ARBA00022448"/>
    </source>
</evidence>
<keyword evidence="15" id="KW-0675">Receptor</keyword>
<dbReference type="Pfam" id="PF13715">
    <property type="entry name" value="CarbopepD_reg_2"/>
    <property type="match status" value="1"/>
</dbReference>
<dbReference type="PROSITE" id="PS52016">
    <property type="entry name" value="TONB_DEPENDENT_REC_3"/>
    <property type="match status" value="1"/>
</dbReference>
<comment type="subcellular location">
    <subcellularLocation>
        <location evidence="1 10">Cell outer membrane</location>
        <topology evidence="1 10">Multi-pass membrane protein</topology>
    </subcellularLocation>
</comment>
<protein>
    <submittedName>
        <fullName evidence="15">Iron complex outermembrane receptor protein</fullName>
    </submittedName>
</protein>
<dbReference type="Gene3D" id="2.170.130.10">
    <property type="entry name" value="TonB-dependent receptor, plug domain"/>
    <property type="match status" value="1"/>
</dbReference>
<organism evidence="15 16">
    <name type="scientific">Kordia periserrulae</name>
    <dbReference type="NCBI Taxonomy" id="701523"/>
    <lineage>
        <taxon>Bacteria</taxon>
        <taxon>Pseudomonadati</taxon>
        <taxon>Bacteroidota</taxon>
        <taxon>Flavobacteriia</taxon>
        <taxon>Flavobacteriales</taxon>
        <taxon>Flavobacteriaceae</taxon>
        <taxon>Kordia</taxon>
    </lineage>
</organism>
<keyword evidence="16" id="KW-1185">Reference proteome</keyword>
<evidence type="ECO:0000256" key="5">
    <source>
        <dbReference type="ARBA" id="ARBA00022692"/>
    </source>
</evidence>
<keyword evidence="3 10" id="KW-1134">Transmembrane beta strand</keyword>
<evidence type="ECO:0000256" key="7">
    <source>
        <dbReference type="ARBA" id="ARBA00023077"/>
    </source>
</evidence>
<evidence type="ECO:0000256" key="6">
    <source>
        <dbReference type="ARBA" id="ARBA00023004"/>
    </source>
</evidence>
<proteinExistence type="inferred from homology"/>
<evidence type="ECO:0000256" key="3">
    <source>
        <dbReference type="ARBA" id="ARBA00022452"/>
    </source>
</evidence>
<dbReference type="GO" id="GO:0006826">
    <property type="term" value="P:iron ion transport"/>
    <property type="evidence" value="ECO:0007669"/>
    <property type="project" value="UniProtKB-KW"/>
</dbReference>
<keyword evidence="2 10" id="KW-0813">Transport</keyword>
<name>A0A2T6C1U0_9FLAO</name>
<accession>A0A2T6C1U0</accession>
<dbReference type="Pfam" id="PF07660">
    <property type="entry name" value="STN"/>
    <property type="match status" value="1"/>
</dbReference>
<keyword evidence="4" id="KW-0410">Iron transport</keyword>
<keyword evidence="9 10" id="KW-0998">Cell outer membrane</keyword>